<feature type="domain" description="UspA" evidence="2">
    <location>
        <begin position="152"/>
        <end position="290"/>
    </location>
</feature>
<comment type="similarity">
    <text evidence="1">Belongs to the universal stress protein A family.</text>
</comment>
<comment type="caution">
    <text evidence="3">The sequence shown here is derived from an EMBL/GenBank/DDBJ whole genome shotgun (WGS) entry which is preliminary data.</text>
</comment>
<dbReference type="Proteomes" id="UP001501474">
    <property type="component" value="Unassembled WGS sequence"/>
</dbReference>
<dbReference type="Gene3D" id="3.40.50.620">
    <property type="entry name" value="HUPs"/>
    <property type="match status" value="2"/>
</dbReference>
<accession>A0ABN3E1H4</accession>
<reference evidence="3 4" key="1">
    <citation type="journal article" date="2019" name="Int. J. Syst. Evol. Microbiol.">
        <title>The Global Catalogue of Microorganisms (GCM) 10K type strain sequencing project: providing services to taxonomists for standard genome sequencing and annotation.</title>
        <authorList>
            <consortium name="The Broad Institute Genomics Platform"/>
            <consortium name="The Broad Institute Genome Sequencing Center for Infectious Disease"/>
            <person name="Wu L."/>
            <person name="Ma J."/>
        </authorList>
    </citation>
    <scope>NUCLEOTIDE SEQUENCE [LARGE SCALE GENOMIC DNA]</scope>
    <source>
        <strain evidence="3 4">JCM 3053</strain>
    </source>
</reference>
<evidence type="ECO:0000313" key="4">
    <source>
        <dbReference type="Proteomes" id="UP001501474"/>
    </source>
</evidence>
<name>A0ABN3E1H4_9ACTN</name>
<gene>
    <name evidence="3" type="ORF">GCM10010104_48520</name>
</gene>
<dbReference type="InterPro" id="IPR014729">
    <property type="entry name" value="Rossmann-like_a/b/a_fold"/>
</dbReference>
<protein>
    <submittedName>
        <fullName evidence="3">Universal stress protein</fullName>
    </submittedName>
</protein>
<sequence>MDQPLVVGVDGSEASLRAVDWAADEAALHGVPLHVVHASLWERYEQAVFPADRESASERLLADVLAVTAAKRARARVPGLEVTTEVVPEGPVRVLRRAAGRATALVVGSRGRGNAAEALLGSVGLAVAGRADGPVIVVRGDHDNRPGHRRGRPVVVGAPDKPADSQAVRFAVREAARRGAPVEAVRAWHRPPYDATDRSGTTGESARVHRQRAVEALDTGLRGPAAEHPDVEVRRRIVEGQARAVLLDASAGCALLVIGAGQPHGRFGLHIGRVTHAMLHHAACPVAVVPEQA</sequence>
<dbReference type="EMBL" id="BAAART010000108">
    <property type="protein sequence ID" value="GAA2246415.1"/>
    <property type="molecule type" value="Genomic_DNA"/>
</dbReference>
<dbReference type="InterPro" id="IPR006015">
    <property type="entry name" value="Universal_stress_UspA"/>
</dbReference>
<dbReference type="PRINTS" id="PR01438">
    <property type="entry name" value="UNVRSLSTRESS"/>
</dbReference>
<dbReference type="SUPFAM" id="SSF52402">
    <property type="entry name" value="Adenine nucleotide alpha hydrolases-like"/>
    <property type="match status" value="2"/>
</dbReference>
<evidence type="ECO:0000256" key="1">
    <source>
        <dbReference type="ARBA" id="ARBA00008791"/>
    </source>
</evidence>
<organism evidence="3 4">
    <name type="scientific">Streptomyces indiaensis</name>
    <dbReference type="NCBI Taxonomy" id="284033"/>
    <lineage>
        <taxon>Bacteria</taxon>
        <taxon>Bacillati</taxon>
        <taxon>Actinomycetota</taxon>
        <taxon>Actinomycetes</taxon>
        <taxon>Kitasatosporales</taxon>
        <taxon>Streptomycetaceae</taxon>
        <taxon>Streptomyces</taxon>
    </lineage>
</organism>
<keyword evidence="4" id="KW-1185">Reference proteome</keyword>
<feature type="domain" description="UspA" evidence="2">
    <location>
        <begin position="3"/>
        <end position="139"/>
    </location>
</feature>
<proteinExistence type="inferred from homology"/>
<dbReference type="PANTHER" id="PTHR46553">
    <property type="entry name" value="ADENINE NUCLEOTIDE ALPHA HYDROLASES-LIKE SUPERFAMILY PROTEIN"/>
    <property type="match status" value="1"/>
</dbReference>
<evidence type="ECO:0000313" key="3">
    <source>
        <dbReference type="EMBL" id="GAA2246415.1"/>
    </source>
</evidence>
<dbReference type="InterPro" id="IPR006016">
    <property type="entry name" value="UspA"/>
</dbReference>
<evidence type="ECO:0000259" key="2">
    <source>
        <dbReference type="Pfam" id="PF00582"/>
    </source>
</evidence>
<dbReference type="RefSeq" id="WP_234846210.1">
    <property type="nucleotide sequence ID" value="NZ_BAAART010000108.1"/>
</dbReference>
<dbReference type="PANTHER" id="PTHR46553:SF3">
    <property type="entry name" value="ADENINE NUCLEOTIDE ALPHA HYDROLASES-LIKE SUPERFAMILY PROTEIN"/>
    <property type="match status" value="1"/>
</dbReference>
<dbReference type="Pfam" id="PF00582">
    <property type="entry name" value="Usp"/>
    <property type="match status" value="2"/>
</dbReference>